<accession>A0A816TU27</accession>
<evidence type="ECO:0000259" key="1">
    <source>
        <dbReference type="Pfam" id="PF07971"/>
    </source>
</evidence>
<feature type="domain" description="Glycosyl hydrolase family 92" evidence="1">
    <location>
        <begin position="52"/>
        <end position="239"/>
    </location>
</feature>
<dbReference type="InterPro" id="IPR050883">
    <property type="entry name" value="PNGase"/>
</dbReference>
<dbReference type="AlphaFoldDB" id="A0A816TU27"/>
<dbReference type="PANTHER" id="PTHR12143">
    <property type="entry name" value="PEPTIDE N-GLYCANASE PNGASE -RELATED"/>
    <property type="match status" value="1"/>
</dbReference>
<dbReference type="Gene3D" id="1.20.1610.10">
    <property type="entry name" value="alpha-1,2-mannosidases domains"/>
    <property type="match status" value="1"/>
</dbReference>
<dbReference type="GO" id="GO:0006516">
    <property type="term" value="P:glycoprotein catabolic process"/>
    <property type="evidence" value="ECO:0007669"/>
    <property type="project" value="TreeGrafter"/>
</dbReference>
<dbReference type="EMBL" id="CAJNRE010011659">
    <property type="protein sequence ID" value="CAF2103818.1"/>
    <property type="molecule type" value="Genomic_DNA"/>
</dbReference>
<dbReference type="Proteomes" id="UP000663824">
    <property type="component" value="Unassembled WGS sequence"/>
</dbReference>
<reference evidence="2" key="1">
    <citation type="submission" date="2021-02" db="EMBL/GenBank/DDBJ databases">
        <authorList>
            <person name="Nowell W R."/>
        </authorList>
    </citation>
    <scope>NUCLEOTIDE SEQUENCE</scope>
</reference>
<comment type="caution">
    <text evidence="2">The sequence shown here is derived from an EMBL/GenBank/DDBJ whole genome shotgun (WGS) entry which is preliminary data.</text>
</comment>
<proteinExistence type="predicted"/>
<name>A0A816TU27_9BILA</name>
<dbReference type="PANTHER" id="PTHR12143:SF43">
    <property type="entry name" value="PUTATIVE-RELATED"/>
    <property type="match status" value="1"/>
</dbReference>
<gene>
    <name evidence="2" type="ORF">MBJ925_LOCUS22793</name>
</gene>
<dbReference type="GO" id="GO:0005829">
    <property type="term" value="C:cytosol"/>
    <property type="evidence" value="ECO:0007669"/>
    <property type="project" value="TreeGrafter"/>
</dbReference>
<evidence type="ECO:0000313" key="2">
    <source>
        <dbReference type="EMBL" id="CAF2103818.1"/>
    </source>
</evidence>
<sequence length="320" mass="37687">MEHFYTDLSIWDAHRTQISFIVFHDSQRPKDIIRSIMLIVEQQAHDSLFNPDTYIKYQYVPFDNESGSAPLTLSYSYKDWAIGIVMHAAGLFDETQDDYNRSQWFEHVFDNKTKFFCARSSEGAFFCPSNEIEFLNPWDNRYVEGNAWHYRFFVPHNTPHRIKLFGDEEIFAQELDIFFMCSRLWSTTVLPNPYYWPGNEHDLLSVWQFNYANRSDLTQKHSRWILDHVYTINPDGLPGTMIMEHFQHGSHIYRYSRNNGQSTVTSITHNNSAENIYVQRVLLNGKLLSTFPFIDLIEHLKCTTQSLSIQLDLFMSSTPS</sequence>
<dbReference type="GO" id="GO:0000224">
    <property type="term" value="F:peptide-N4-(N-acetyl-beta-glucosaminyl)asparagine amidase activity"/>
    <property type="evidence" value="ECO:0007669"/>
    <property type="project" value="TreeGrafter"/>
</dbReference>
<dbReference type="GO" id="GO:0005634">
    <property type="term" value="C:nucleus"/>
    <property type="evidence" value="ECO:0007669"/>
    <property type="project" value="TreeGrafter"/>
</dbReference>
<dbReference type="InterPro" id="IPR012939">
    <property type="entry name" value="Glyco_hydro_92"/>
</dbReference>
<organism evidence="2 3">
    <name type="scientific">Rotaria magnacalcarata</name>
    <dbReference type="NCBI Taxonomy" id="392030"/>
    <lineage>
        <taxon>Eukaryota</taxon>
        <taxon>Metazoa</taxon>
        <taxon>Spiralia</taxon>
        <taxon>Gnathifera</taxon>
        <taxon>Rotifera</taxon>
        <taxon>Eurotatoria</taxon>
        <taxon>Bdelloidea</taxon>
        <taxon>Philodinida</taxon>
        <taxon>Philodinidae</taxon>
        <taxon>Rotaria</taxon>
    </lineage>
</organism>
<protein>
    <recommendedName>
        <fullName evidence="1">Glycosyl hydrolase family 92 domain-containing protein</fullName>
    </recommendedName>
</protein>
<dbReference type="Pfam" id="PF07971">
    <property type="entry name" value="Glyco_hydro_92"/>
    <property type="match status" value="1"/>
</dbReference>
<evidence type="ECO:0000313" key="3">
    <source>
        <dbReference type="Proteomes" id="UP000663824"/>
    </source>
</evidence>